<dbReference type="AlphaFoldDB" id="A0A554JDB7"/>
<organism evidence="2 3">
    <name type="scientific">Candidatus Berkelbacteria bacterium Gr01-1014_85</name>
    <dbReference type="NCBI Taxonomy" id="2017150"/>
    <lineage>
        <taxon>Bacteria</taxon>
        <taxon>Candidatus Berkelbacteria</taxon>
    </lineage>
</organism>
<reference evidence="2 3" key="1">
    <citation type="submission" date="2017-08" db="EMBL/GenBank/DDBJ databases">
        <title>Mechanisms for carbon and nitrogen cycling indicate functional differentiation within the Candidate Phyla Radiation.</title>
        <authorList>
            <person name="Danczak R.E."/>
            <person name="Johnston M.D."/>
            <person name="Kenah C."/>
            <person name="Slattery M."/>
            <person name="Wrighton K.C."/>
            <person name="Wilkins M.J."/>
        </authorList>
    </citation>
    <scope>NUCLEOTIDE SEQUENCE [LARGE SCALE GENOMIC DNA]</scope>
    <source>
        <strain evidence="2">Gr01-1014_85</strain>
    </source>
</reference>
<comment type="caution">
    <text evidence="2">The sequence shown here is derived from an EMBL/GenBank/DDBJ whole genome shotgun (WGS) entry which is preliminary data.</text>
</comment>
<protein>
    <submittedName>
        <fullName evidence="2">Uncharacterized protein</fullName>
    </submittedName>
</protein>
<accession>A0A554JDB7</accession>
<dbReference type="EMBL" id="VMFD01000008">
    <property type="protein sequence ID" value="TSC66393.1"/>
    <property type="molecule type" value="Genomic_DNA"/>
</dbReference>
<dbReference type="Proteomes" id="UP000316253">
    <property type="component" value="Unassembled WGS sequence"/>
</dbReference>
<feature type="region of interest" description="Disordered" evidence="1">
    <location>
        <begin position="1"/>
        <end position="36"/>
    </location>
</feature>
<proteinExistence type="predicted"/>
<feature type="non-terminal residue" evidence="2">
    <location>
        <position position="405"/>
    </location>
</feature>
<evidence type="ECO:0000256" key="1">
    <source>
        <dbReference type="SAM" id="MobiDB-lite"/>
    </source>
</evidence>
<gene>
    <name evidence="2" type="ORF">CEO22_125</name>
</gene>
<name>A0A554JDB7_9BACT</name>
<evidence type="ECO:0000313" key="2">
    <source>
        <dbReference type="EMBL" id="TSC66393.1"/>
    </source>
</evidence>
<sequence>MRERKPIQQARPSGIESRAQAEAENDPRIGLPHRLDQSNWRQPLGDLAHPQTITSAWFIREHRLNNDLDIAGPVIPVEQKQTVELTQQILNNILNRFNSAWNLEGPARYHAAGSFESIARAERVYQALQPDRAWLEALEQYWPGLGQLIDALFVSYQELARVIEADASLDRFRRGYKELSNQLARSRQSNLGQGAIERLFEEQAKAKELYSSRVHNFARWQQAIGYFLTRFGQYADDDTAEAQTGRALIERIIQDIGAIYQEQLGESHEQKLSYGLIGQNYGANLLLDLGCQVYLPPAAWDASLSTDLIATHPQQPDQYWLVQLKSAKQDINLRAQIAYSPYQQNYESYNGYDRLIKAKTSPSVEPSFARAMQRAGAGIGREAKIGGLWLVFGGIKPETDGYLRY</sequence>
<evidence type="ECO:0000313" key="3">
    <source>
        <dbReference type="Proteomes" id="UP000316253"/>
    </source>
</evidence>